<organism evidence="8 9">
    <name type="scientific">Olea europaea subsp. europaea</name>
    <dbReference type="NCBI Taxonomy" id="158383"/>
    <lineage>
        <taxon>Eukaryota</taxon>
        <taxon>Viridiplantae</taxon>
        <taxon>Streptophyta</taxon>
        <taxon>Embryophyta</taxon>
        <taxon>Tracheophyta</taxon>
        <taxon>Spermatophyta</taxon>
        <taxon>Magnoliopsida</taxon>
        <taxon>eudicotyledons</taxon>
        <taxon>Gunneridae</taxon>
        <taxon>Pentapetalae</taxon>
        <taxon>asterids</taxon>
        <taxon>lamiids</taxon>
        <taxon>Lamiales</taxon>
        <taxon>Oleaceae</taxon>
        <taxon>Oleeae</taxon>
        <taxon>Olea</taxon>
    </lineage>
</organism>
<evidence type="ECO:0000256" key="3">
    <source>
        <dbReference type="ARBA" id="ARBA00022771"/>
    </source>
</evidence>
<feature type="zinc finger region" description="C3H1-type" evidence="5">
    <location>
        <begin position="143"/>
        <end position="171"/>
    </location>
</feature>
<dbReference type="InterPro" id="IPR041367">
    <property type="entry name" value="Znf-CCCH_4"/>
</dbReference>
<feature type="region of interest" description="Disordered" evidence="6">
    <location>
        <begin position="1"/>
        <end position="66"/>
    </location>
</feature>
<dbReference type="Pfam" id="PF25427">
    <property type="entry name" value="zf-CCCH_UNK"/>
    <property type="match status" value="1"/>
</dbReference>
<dbReference type="OrthoDB" id="883026at2759"/>
<dbReference type="Pfam" id="PF00642">
    <property type="entry name" value="zf-CCCH"/>
    <property type="match status" value="1"/>
</dbReference>
<dbReference type="PANTHER" id="PTHR12547">
    <property type="entry name" value="CCCH ZINC FINGER/TIS11-RELATED"/>
    <property type="match status" value="1"/>
</dbReference>
<dbReference type="PANTHER" id="PTHR12547:SF121">
    <property type="entry name" value="ZINC FINGER CCCH DOMAIN-CONTAINING PROTEIN 39"/>
    <property type="match status" value="1"/>
</dbReference>
<dbReference type="Proteomes" id="UP000594638">
    <property type="component" value="Unassembled WGS sequence"/>
</dbReference>
<feature type="domain" description="C3H1-type" evidence="7">
    <location>
        <begin position="86"/>
        <end position="113"/>
    </location>
</feature>
<dbReference type="GO" id="GO:0008270">
    <property type="term" value="F:zinc ion binding"/>
    <property type="evidence" value="ECO:0007669"/>
    <property type="project" value="UniProtKB-KW"/>
</dbReference>
<evidence type="ECO:0000256" key="5">
    <source>
        <dbReference type="PROSITE-ProRule" id="PRU00723"/>
    </source>
</evidence>
<feature type="zinc finger region" description="C3H1-type" evidence="5">
    <location>
        <begin position="86"/>
        <end position="113"/>
    </location>
</feature>
<keyword evidence="3 5" id="KW-0863">Zinc-finger</keyword>
<dbReference type="InterPro" id="IPR000571">
    <property type="entry name" value="Znf_CCCH"/>
</dbReference>
<evidence type="ECO:0000256" key="1">
    <source>
        <dbReference type="ARBA" id="ARBA00022723"/>
    </source>
</evidence>
<dbReference type="GO" id="GO:0051252">
    <property type="term" value="P:regulation of RNA metabolic process"/>
    <property type="evidence" value="ECO:0007669"/>
    <property type="project" value="UniProtKB-ARBA"/>
</dbReference>
<dbReference type="SUPFAM" id="SSF90229">
    <property type="entry name" value="CCCH zinc finger"/>
    <property type="match status" value="3"/>
</dbReference>
<protein>
    <submittedName>
        <fullName evidence="8">Zinc finger CCCH domain-containing 39-like</fullName>
    </submittedName>
</protein>
<dbReference type="SMART" id="SM00356">
    <property type="entry name" value="ZnF_C3H1"/>
    <property type="match status" value="3"/>
</dbReference>
<sequence length="359" mass="40579">MSFPDPAQQPPLPPYPPHFAGGDVDGFWPQPSMSNEHDANFQFEHPPFMRPRNFESNPPDSATFAPMKSRDEFAKSSGAKGTSHIFYKTRICVKFMEGTCRNGEHCTFAHGIEDLREPPPNWQELVREKERGVGNFNDDQRMIHRMKICKKFYNGEECPYGEKCNFLHEQPMKFQTDMSREHRESVAISIGTTGPALGRRGDYDKQDYNKNVNVSSNTSQANTAFWKTKLCSKWEIGQCPFGERCHFAHGPSDLQVPGARVETELMMNSGSQIPAKPLPVPVINSAPASAVIGAPVNEDAKNKEISKWKLNSAIAIIVSLAKEDAERVKWKLDKQVKKIYADWLDDFLPPHNSPRNEDV</sequence>
<feature type="domain" description="C3H1-type" evidence="7">
    <location>
        <begin position="225"/>
        <end position="252"/>
    </location>
</feature>
<evidence type="ECO:0000256" key="4">
    <source>
        <dbReference type="ARBA" id="ARBA00022833"/>
    </source>
</evidence>
<dbReference type="GO" id="GO:0003729">
    <property type="term" value="F:mRNA binding"/>
    <property type="evidence" value="ECO:0007669"/>
    <property type="project" value="InterPro"/>
</dbReference>
<proteinExistence type="predicted"/>
<dbReference type="Gramene" id="OE9A082615T1">
    <property type="protein sequence ID" value="OE9A082615C1"/>
    <property type="gene ID" value="OE9A082615"/>
</dbReference>
<keyword evidence="4 5" id="KW-0862">Zinc</keyword>
<keyword evidence="2" id="KW-0677">Repeat</keyword>
<feature type="zinc finger region" description="C3H1-type" evidence="5">
    <location>
        <begin position="225"/>
        <end position="252"/>
    </location>
</feature>
<dbReference type="PROSITE" id="PS50103">
    <property type="entry name" value="ZF_C3H1"/>
    <property type="match status" value="3"/>
</dbReference>
<feature type="compositionally biased region" description="Pro residues" evidence="6">
    <location>
        <begin position="7"/>
        <end position="17"/>
    </location>
</feature>
<evidence type="ECO:0000256" key="2">
    <source>
        <dbReference type="ARBA" id="ARBA00022737"/>
    </source>
</evidence>
<keyword evidence="1 5" id="KW-0479">Metal-binding</keyword>
<feature type="domain" description="C3H1-type" evidence="7">
    <location>
        <begin position="143"/>
        <end position="171"/>
    </location>
</feature>
<dbReference type="InterPro" id="IPR045877">
    <property type="entry name" value="ZFP36-like"/>
</dbReference>
<evidence type="ECO:0000259" key="7">
    <source>
        <dbReference type="PROSITE" id="PS50103"/>
    </source>
</evidence>
<evidence type="ECO:0000313" key="9">
    <source>
        <dbReference type="Proteomes" id="UP000594638"/>
    </source>
</evidence>
<gene>
    <name evidence="8" type="ORF">OLEA9_A082615</name>
</gene>
<dbReference type="Gene3D" id="4.10.1000.10">
    <property type="entry name" value="Zinc finger, CCCH-type"/>
    <property type="match status" value="3"/>
</dbReference>
<evidence type="ECO:0000256" key="6">
    <source>
        <dbReference type="SAM" id="MobiDB-lite"/>
    </source>
</evidence>
<dbReference type="EMBL" id="CACTIH010009100">
    <property type="protein sequence ID" value="CAA3023995.1"/>
    <property type="molecule type" value="Genomic_DNA"/>
</dbReference>
<comment type="caution">
    <text evidence="8">The sequence shown here is derived from an EMBL/GenBank/DDBJ whole genome shotgun (WGS) entry which is preliminary data.</text>
</comment>
<dbReference type="GO" id="GO:0010468">
    <property type="term" value="P:regulation of gene expression"/>
    <property type="evidence" value="ECO:0007669"/>
    <property type="project" value="UniProtKB-ARBA"/>
</dbReference>
<name>A0A8S0V069_OLEEU</name>
<keyword evidence="9" id="KW-1185">Reference proteome</keyword>
<accession>A0A8S0V069</accession>
<dbReference type="InterPro" id="IPR036855">
    <property type="entry name" value="Znf_CCCH_sf"/>
</dbReference>
<dbReference type="FunFam" id="4.10.1000.10:FF:000003">
    <property type="entry name" value="Zinc finger CCCH domain-containing protein"/>
    <property type="match status" value="1"/>
</dbReference>
<evidence type="ECO:0000313" key="8">
    <source>
        <dbReference type="EMBL" id="CAA3023995.1"/>
    </source>
</evidence>
<dbReference type="AlphaFoldDB" id="A0A8S0V069"/>
<reference evidence="8 9" key="1">
    <citation type="submission" date="2019-12" db="EMBL/GenBank/DDBJ databases">
        <authorList>
            <person name="Alioto T."/>
            <person name="Alioto T."/>
            <person name="Gomez Garrido J."/>
        </authorList>
    </citation>
    <scope>NUCLEOTIDE SEQUENCE [LARGE SCALE GENOMIC DNA]</scope>
</reference>
<dbReference type="Pfam" id="PF18044">
    <property type="entry name" value="zf-CCCH_4"/>
    <property type="match status" value="1"/>
</dbReference>